<evidence type="ECO:0000256" key="6">
    <source>
        <dbReference type="ARBA" id="ARBA00023163"/>
    </source>
</evidence>
<accession>A0A6B0YYV4</accession>
<dbReference type="InterPro" id="IPR038619">
    <property type="entry name" value="MraZ_sf"/>
</dbReference>
<evidence type="ECO:0000256" key="3">
    <source>
        <dbReference type="ARBA" id="ARBA00022737"/>
    </source>
</evidence>
<dbReference type="GO" id="GO:0003700">
    <property type="term" value="F:DNA-binding transcription factor activity"/>
    <property type="evidence" value="ECO:0007669"/>
    <property type="project" value="UniProtKB-UniRule"/>
</dbReference>
<name>A0A6B0YYV4_9CHLR</name>
<proteinExistence type="inferred from homology"/>
<keyword evidence="4 7" id="KW-0805">Transcription regulation</keyword>
<dbReference type="InterPro" id="IPR003444">
    <property type="entry name" value="MraZ"/>
</dbReference>
<dbReference type="InterPro" id="IPR035642">
    <property type="entry name" value="MraZ_N"/>
</dbReference>
<evidence type="ECO:0000259" key="8">
    <source>
        <dbReference type="PROSITE" id="PS51740"/>
    </source>
</evidence>
<dbReference type="GO" id="GO:0000976">
    <property type="term" value="F:transcription cis-regulatory region binding"/>
    <property type="evidence" value="ECO:0007669"/>
    <property type="project" value="TreeGrafter"/>
</dbReference>
<feature type="domain" description="SpoVT-AbrB" evidence="8">
    <location>
        <begin position="5"/>
        <end position="48"/>
    </location>
</feature>
<dbReference type="CDD" id="cd16320">
    <property type="entry name" value="MraZ_N"/>
    <property type="match status" value="1"/>
</dbReference>
<dbReference type="PROSITE" id="PS51740">
    <property type="entry name" value="SPOVT_ABRB"/>
    <property type="match status" value="2"/>
</dbReference>
<dbReference type="InterPro" id="IPR035644">
    <property type="entry name" value="MraZ_C"/>
</dbReference>
<gene>
    <name evidence="7 9" type="primary">mraZ</name>
    <name evidence="9" type="ORF">F4Y42_15390</name>
</gene>
<sequence length="141" mass="15855">MFLGAFSHNLDSKGRVTIPAKFRHRLMPGLVVTRNPTGGCLMLMPLDEWENVAARVSALPLIDRRTAQLRRALFSAAEDLKPDRQGRILISQRLREFAGIENEVIIAGMNTYIELWDPAQWEEQLLTPTQLGEDLFAALGV</sequence>
<comment type="similarity">
    <text evidence="7">Belongs to the MraZ family.</text>
</comment>
<dbReference type="InterPro" id="IPR007159">
    <property type="entry name" value="SpoVT-AbrB_dom"/>
</dbReference>
<dbReference type="PANTHER" id="PTHR34701:SF1">
    <property type="entry name" value="TRANSCRIPTIONAL REGULATOR MRAZ"/>
    <property type="match status" value="1"/>
</dbReference>
<dbReference type="Pfam" id="PF02381">
    <property type="entry name" value="MraZ"/>
    <property type="match status" value="2"/>
</dbReference>
<keyword evidence="5 7" id="KW-0238">DNA-binding</keyword>
<keyword evidence="6 7" id="KW-0804">Transcription</keyword>
<dbReference type="EMBL" id="VXRG01000128">
    <property type="protein sequence ID" value="MXY94822.1"/>
    <property type="molecule type" value="Genomic_DNA"/>
</dbReference>
<dbReference type="SUPFAM" id="SSF89447">
    <property type="entry name" value="AbrB/MazE/MraZ-like"/>
    <property type="match status" value="1"/>
</dbReference>
<comment type="subunit">
    <text evidence="7">Forms oligomers.</text>
</comment>
<dbReference type="HAMAP" id="MF_01008">
    <property type="entry name" value="MraZ"/>
    <property type="match status" value="1"/>
</dbReference>
<evidence type="ECO:0000256" key="2">
    <source>
        <dbReference type="ARBA" id="ARBA00022490"/>
    </source>
</evidence>
<dbReference type="GO" id="GO:0005737">
    <property type="term" value="C:cytoplasm"/>
    <property type="evidence" value="ECO:0007669"/>
    <property type="project" value="UniProtKB-UniRule"/>
</dbReference>
<dbReference type="InterPro" id="IPR020603">
    <property type="entry name" value="MraZ_dom"/>
</dbReference>
<dbReference type="PANTHER" id="PTHR34701">
    <property type="entry name" value="TRANSCRIPTIONAL REGULATOR MRAZ"/>
    <property type="match status" value="1"/>
</dbReference>
<dbReference type="AlphaFoldDB" id="A0A6B0YYV4"/>
<keyword evidence="2 7" id="KW-0963">Cytoplasm</keyword>
<dbReference type="InterPro" id="IPR037914">
    <property type="entry name" value="SpoVT-AbrB_sf"/>
</dbReference>
<protein>
    <recommendedName>
        <fullName evidence="1 7">Transcriptional regulator MraZ</fullName>
    </recommendedName>
</protein>
<dbReference type="Gene3D" id="3.40.1550.20">
    <property type="entry name" value="Transcriptional regulator MraZ domain"/>
    <property type="match status" value="1"/>
</dbReference>
<evidence type="ECO:0000256" key="1">
    <source>
        <dbReference type="ARBA" id="ARBA00013860"/>
    </source>
</evidence>
<organism evidence="9">
    <name type="scientific">Caldilineaceae bacterium SB0664_bin_27</name>
    <dbReference type="NCBI Taxonomy" id="2605260"/>
    <lineage>
        <taxon>Bacteria</taxon>
        <taxon>Bacillati</taxon>
        <taxon>Chloroflexota</taxon>
        <taxon>Caldilineae</taxon>
        <taxon>Caldilineales</taxon>
        <taxon>Caldilineaceae</taxon>
    </lineage>
</organism>
<evidence type="ECO:0000256" key="7">
    <source>
        <dbReference type="HAMAP-Rule" id="MF_01008"/>
    </source>
</evidence>
<dbReference type="GO" id="GO:0009295">
    <property type="term" value="C:nucleoid"/>
    <property type="evidence" value="ECO:0007669"/>
    <property type="project" value="UniProtKB-SubCell"/>
</dbReference>
<evidence type="ECO:0000256" key="5">
    <source>
        <dbReference type="ARBA" id="ARBA00023125"/>
    </source>
</evidence>
<dbReference type="GO" id="GO:2000143">
    <property type="term" value="P:negative regulation of DNA-templated transcription initiation"/>
    <property type="evidence" value="ECO:0007669"/>
    <property type="project" value="TreeGrafter"/>
</dbReference>
<evidence type="ECO:0000313" key="9">
    <source>
        <dbReference type="EMBL" id="MXY94822.1"/>
    </source>
</evidence>
<feature type="domain" description="SpoVT-AbrB" evidence="8">
    <location>
        <begin position="77"/>
        <end position="120"/>
    </location>
</feature>
<dbReference type="NCBIfam" id="TIGR00242">
    <property type="entry name" value="division/cell wall cluster transcriptional repressor MraZ"/>
    <property type="match status" value="1"/>
</dbReference>
<comment type="subcellular location">
    <subcellularLocation>
        <location evidence="7">Cytoplasm</location>
        <location evidence="7">Nucleoid</location>
    </subcellularLocation>
</comment>
<comment type="caution">
    <text evidence="9">The sequence shown here is derived from an EMBL/GenBank/DDBJ whole genome shotgun (WGS) entry which is preliminary data.</text>
</comment>
<dbReference type="CDD" id="cd16321">
    <property type="entry name" value="MraZ_C"/>
    <property type="match status" value="1"/>
</dbReference>
<reference evidence="9" key="1">
    <citation type="submission" date="2019-09" db="EMBL/GenBank/DDBJ databases">
        <title>Characterisation of the sponge microbiome using genome-centric metagenomics.</title>
        <authorList>
            <person name="Engelberts J.P."/>
            <person name="Robbins S.J."/>
            <person name="De Goeij J.M."/>
            <person name="Aranda M."/>
            <person name="Bell S.C."/>
            <person name="Webster N.S."/>
        </authorList>
    </citation>
    <scope>NUCLEOTIDE SEQUENCE</scope>
    <source>
        <strain evidence="9">SB0664_bin_27</strain>
    </source>
</reference>
<evidence type="ECO:0000256" key="4">
    <source>
        <dbReference type="ARBA" id="ARBA00023015"/>
    </source>
</evidence>
<keyword evidence="3" id="KW-0677">Repeat</keyword>